<dbReference type="Pfam" id="PF09588">
    <property type="entry name" value="YqaJ"/>
    <property type="match status" value="1"/>
</dbReference>
<organism evidence="2 3">
    <name type="scientific">Brugia timori</name>
    <dbReference type="NCBI Taxonomy" id="42155"/>
    <lineage>
        <taxon>Eukaryota</taxon>
        <taxon>Metazoa</taxon>
        <taxon>Ecdysozoa</taxon>
        <taxon>Nematoda</taxon>
        <taxon>Chromadorea</taxon>
        <taxon>Rhabditida</taxon>
        <taxon>Spirurina</taxon>
        <taxon>Spiruromorpha</taxon>
        <taxon>Filarioidea</taxon>
        <taxon>Onchocercidae</taxon>
        <taxon>Brugia</taxon>
    </lineage>
</organism>
<sequence length="120" mass="13733">MHKSGVLGASPDGISSRVVLEIKCPFSLRTKPFKECLPKAKKYIIYFEDGLSIINKEPDYYDQIQAQIHFTGRAFGILVLWNPLDLFAIKIAKEEAWTAKIPYYSRFLPHIISKNTDTNI</sequence>
<gene>
    <name evidence="2" type="ORF">BTMF_LOCUS3344</name>
</gene>
<evidence type="ECO:0000259" key="1">
    <source>
        <dbReference type="Pfam" id="PF09588"/>
    </source>
</evidence>
<accession>A0A3P7WAD8</accession>
<proteinExistence type="predicted"/>
<dbReference type="GO" id="GO:0006281">
    <property type="term" value="P:DNA repair"/>
    <property type="evidence" value="ECO:0007669"/>
    <property type="project" value="UniProtKB-ARBA"/>
</dbReference>
<name>A0A3P7WAD8_9BILA</name>
<dbReference type="AlphaFoldDB" id="A0A3P7WAD8"/>
<dbReference type="InterPro" id="IPR011335">
    <property type="entry name" value="Restrct_endonuc-II-like"/>
</dbReference>
<evidence type="ECO:0000313" key="2">
    <source>
        <dbReference type="EMBL" id="VDO14568.1"/>
    </source>
</evidence>
<dbReference type="InterPro" id="IPR019080">
    <property type="entry name" value="YqaJ_viral_recombinase"/>
</dbReference>
<dbReference type="EMBL" id="UZAG01002987">
    <property type="protein sequence ID" value="VDO14568.1"/>
    <property type="molecule type" value="Genomic_DNA"/>
</dbReference>
<dbReference type="SUPFAM" id="SSF52980">
    <property type="entry name" value="Restriction endonuclease-like"/>
    <property type="match status" value="1"/>
</dbReference>
<protein>
    <recommendedName>
        <fullName evidence="1">YqaJ viral recombinase domain-containing protein</fullName>
    </recommendedName>
</protein>
<dbReference type="Proteomes" id="UP000280834">
    <property type="component" value="Unassembled WGS sequence"/>
</dbReference>
<dbReference type="PANTHER" id="PTHR46609:SF8">
    <property type="entry name" value="YQAJ VIRAL RECOMBINASE DOMAIN-CONTAINING PROTEIN"/>
    <property type="match status" value="1"/>
</dbReference>
<dbReference type="Gene3D" id="3.90.320.10">
    <property type="match status" value="1"/>
</dbReference>
<keyword evidence="3" id="KW-1185">Reference proteome</keyword>
<dbReference type="InterPro" id="IPR051703">
    <property type="entry name" value="NF-kappa-B_Signaling_Reg"/>
</dbReference>
<dbReference type="PANTHER" id="PTHR46609">
    <property type="entry name" value="EXONUCLEASE, PHAGE-TYPE/RECB, C-TERMINAL DOMAIN-CONTAINING PROTEIN"/>
    <property type="match status" value="1"/>
</dbReference>
<reference evidence="2 3" key="1">
    <citation type="submission" date="2018-11" db="EMBL/GenBank/DDBJ databases">
        <authorList>
            <consortium name="Pathogen Informatics"/>
        </authorList>
    </citation>
    <scope>NUCLEOTIDE SEQUENCE [LARGE SCALE GENOMIC DNA]</scope>
</reference>
<evidence type="ECO:0000313" key="3">
    <source>
        <dbReference type="Proteomes" id="UP000280834"/>
    </source>
</evidence>
<dbReference type="InterPro" id="IPR011604">
    <property type="entry name" value="PDDEXK-like_dom_sf"/>
</dbReference>
<feature type="domain" description="YqaJ viral recombinase" evidence="1">
    <location>
        <begin position="3"/>
        <end position="73"/>
    </location>
</feature>